<dbReference type="EMBL" id="SRLO01000403">
    <property type="protein sequence ID" value="TNN57546.1"/>
    <property type="molecule type" value="Genomic_DNA"/>
</dbReference>
<accession>A0A4Z2GVJ0</accession>
<dbReference type="Proteomes" id="UP000314294">
    <property type="component" value="Unassembled WGS sequence"/>
</dbReference>
<evidence type="ECO:0000313" key="2">
    <source>
        <dbReference type="Proteomes" id="UP000314294"/>
    </source>
</evidence>
<name>A0A4Z2GVJ0_9TELE</name>
<keyword evidence="2" id="KW-1185">Reference proteome</keyword>
<sequence>MMLSNICSVIARIRDGHNIRQWQVDIAAPAPEGEVGHFESGLGRVQVHHPHHPLEEVTGGVQHGPSKQRYTCCVADQKEGDNSLEVEDEHRGQDDHGERRLEQFQSGHRSEELHNSLLAKMTGTPLTRMYLTEPLVSRFPLTGSRFLRALESCRSMCRIELSVQRGSVL</sequence>
<dbReference type="AlphaFoldDB" id="A0A4Z2GVJ0"/>
<reference evidence="1 2" key="1">
    <citation type="submission" date="2019-03" db="EMBL/GenBank/DDBJ databases">
        <title>First draft genome of Liparis tanakae, snailfish: a comprehensive survey of snailfish specific genes.</title>
        <authorList>
            <person name="Kim W."/>
            <person name="Song I."/>
            <person name="Jeong J.-H."/>
            <person name="Kim D."/>
            <person name="Kim S."/>
            <person name="Ryu S."/>
            <person name="Song J.Y."/>
            <person name="Lee S.K."/>
        </authorList>
    </citation>
    <scope>NUCLEOTIDE SEQUENCE [LARGE SCALE GENOMIC DNA]</scope>
    <source>
        <tissue evidence="1">Muscle</tissue>
    </source>
</reference>
<gene>
    <name evidence="1" type="ORF">EYF80_032270</name>
</gene>
<comment type="caution">
    <text evidence="1">The sequence shown here is derived from an EMBL/GenBank/DDBJ whole genome shotgun (WGS) entry which is preliminary data.</text>
</comment>
<organism evidence="1 2">
    <name type="scientific">Liparis tanakae</name>
    <name type="common">Tanaka's snailfish</name>
    <dbReference type="NCBI Taxonomy" id="230148"/>
    <lineage>
        <taxon>Eukaryota</taxon>
        <taxon>Metazoa</taxon>
        <taxon>Chordata</taxon>
        <taxon>Craniata</taxon>
        <taxon>Vertebrata</taxon>
        <taxon>Euteleostomi</taxon>
        <taxon>Actinopterygii</taxon>
        <taxon>Neopterygii</taxon>
        <taxon>Teleostei</taxon>
        <taxon>Neoteleostei</taxon>
        <taxon>Acanthomorphata</taxon>
        <taxon>Eupercaria</taxon>
        <taxon>Perciformes</taxon>
        <taxon>Cottioidei</taxon>
        <taxon>Cottales</taxon>
        <taxon>Liparidae</taxon>
        <taxon>Liparis</taxon>
    </lineage>
</organism>
<evidence type="ECO:0000313" key="1">
    <source>
        <dbReference type="EMBL" id="TNN57546.1"/>
    </source>
</evidence>
<proteinExistence type="predicted"/>
<protein>
    <submittedName>
        <fullName evidence="1">Uncharacterized protein</fullName>
    </submittedName>
</protein>